<dbReference type="InterPro" id="IPR042099">
    <property type="entry name" value="ANL_N_sf"/>
</dbReference>
<dbReference type="Pfam" id="PF00550">
    <property type="entry name" value="PP-binding"/>
    <property type="match status" value="2"/>
</dbReference>
<dbReference type="InterPro" id="IPR023213">
    <property type="entry name" value="CAT-like_dom_sf"/>
</dbReference>
<dbReference type="SMART" id="SM00823">
    <property type="entry name" value="PKS_PP"/>
    <property type="match status" value="2"/>
</dbReference>
<accession>A0A846YUP1</accession>
<evidence type="ECO:0000256" key="4">
    <source>
        <dbReference type="SAM" id="MobiDB-lite"/>
    </source>
</evidence>
<feature type="region of interest" description="Disordered" evidence="4">
    <location>
        <begin position="796"/>
        <end position="820"/>
    </location>
</feature>
<dbReference type="GO" id="GO:0043041">
    <property type="term" value="P:amino acid activation for nonribosomal peptide biosynthetic process"/>
    <property type="evidence" value="ECO:0007669"/>
    <property type="project" value="TreeGrafter"/>
</dbReference>
<dbReference type="InterPro" id="IPR006162">
    <property type="entry name" value="Ppantetheine_attach_site"/>
</dbReference>
<dbReference type="Gene3D" id="3.40.50.12780">
    <property type="entry name" value="N-terminal domain of ligase-like"/>
    <property type="match status" value="2"/>
</dbReference>
<dbReference type="PROSITE" id="PS50075">
    <property type="entry name" value="CARRIER"/>
    <property type="match status" value="2"/>
</dbReference>
<dbReference type="Gene3D" id="1.10.1200.10">
    <property type="entry name" value="ACP-like"/>
    <property type="match status" value="2"/>
</dbReference>
<evidence type="ECO:0000256" key="3">
    <source>
        <dbReference type="ARBA" id="ARBA00022553"/>
    </source>
</evidence>
<comment type="caution">
    <text evidence="6">The sequence shown here is derived from an EMBL/GenBank/DDBJ whole genome shotgun (WGS) entry which is preliminary data.</text>
</comment>
<protein>
    <submittedName>
        <fullName evidence="6">Non-ribosomal peptide synthetase</fullName>
    </submittedName>
</protein>
<dbReference type="InterPro" id="IPR001242">
    <property type="entry name" value="Condensation_dom"/>
</dbReference>
<dbReference type="GO" id="GO:0008610">
    <property type="term" value="P:lipid biosynthetic process"/>
    <property type="evidence" value="ECO:0007669"/>
    <property type="project" value="UniProtKB-ARBA"/>
</dbReference>
<dbReference type="Pfam" id="PF00668">
    <property type="entry name" value="Condensation"/>
    <property type="match status" value="1"/>
</dbReference>
<dbReference type="PROSITE" id="PS00012">
    <property type="entry name" value="PHOSPHOPANTETHEINE"/>
    <property type="match status" value="1"/>
</dbReference>
<dbReference type="InterPro" id="IPR009081">
    <property type="entry name" value="PP-bd_ACP"/>
</dbReference>
<comment type="cofactor">
    <cofactor evidence="1">
        <name>pantetheine 4'-phosphate</name>
        <dbReference type="ChEBI" id="CHEBI:47942"/>
    </cofactor>
</comment>
<keyword evidence="7" id="KW-1185">Reference proteome</keyword>
<dbReference type="InterPro" id="IPR010071">
    <property type="entry name" value="AA_adenyl_dom"/>
</dbReference>
<dbReference type="Gene3D" id="3.30.559.10">
    <property type="entry name" value="Chloramphenicol acetyltransferase-like domain"/>
    <property type="match status" value="1"/>
</dbReference>
<dbReference type="InterPro" id="IPR020845">
    <property type="entry name" value="AMP-binding_CS"/>
</dbReference>
<dbReference type="InterPro" id="IPR036736">
    <property type="entry name" value="ACP-like_sf"/>
</dbReference>
<feature type="compositionally biased region" description="Low complexity" evidence="4">
    <location>
        <begin position="807"/>
        <end position="816"/>
    </location>
</feature>
<feature type="domain" description="Carrier" evidence="5">
    <location>
        <begin position="1540"/>
        <end position="1615"/>
    </location>
</feature>
<feature type="region of interest" description="Disordered" evidence="4">
    <location>
        <begin position="1523"/>
        <end position="1542"/>
    </location>
</feature>
<feature type="domain" description="Carrier" evidence="5">
    <location>
        <begin position="511"/>
        <end position="586"/>
    </location>
</feature>
<evidence type="ECO:0000259" key="5">
    <source>
        <dbReference type="PROSITE" id="PS50075"/>
    </source>
</evidence>
<name>A0A846YUP1_9ACTN</name>
<dbReference type="GO" id="GO:0047527">
    <property type="term" value="F:2,3-dihydroxybenzoate-serine ligase activity"/>
    <property type="evidence" value="ECO:0007669"/>
    <property type="project" value="TreeGrafter"/>
</dbReference>
<dbReference type="InterPro" id="IPR020806">
    <property type="entry name" value="PKS_PP-bd"/>
</dbReference>
<dbReference type="InterPro" id="IPR000873">
    <property type="entry name" value="AMP-dep_synth/lig_dom"/>
</dbReference>
<dbReference type="SUPFAM" id="SSF52777">
    <property type="entry name" value="CoA-dependent acyltransferases"/>
    <property type="match status" value="2"/>
</dbReference>
<dbReference type="PROSITE" id="PS00455">
    <property type="entry name" value="AMP_BINDING"/>
    <property type="match status" value="1"/>
</dbReference>
<organism evidence="6 7">
    <name type="scientific">Actinomadura latina</name>
    <dbReference type="NCBI Taxonomy" id="163603"/>
    <lineage>
        <taxon>Bacteria</taxon>
        <taxon>Bacillati</taxon>
        <taxon>Actinomycetota</taxon>
        <taxon>Actinomycetes</taxon>
        <taxon>Streptosporangiales</taxon>
        <taxon>Thermomonosporaceae</taxon>
        <taxon>Actinomadura</taxon>
    </lineage>
</organism>
<reference evidence="6 7" key="1">
    <citation type="submission" date="2020-04" db="EMBL/GenBank/DDBJ databases">
        <title>MicrobeNet Type strains.</title>
        <authorList>
            <person name="Nicholson A.C."/>
        </authorList>
    </citation>
    <scope>NUCLEOTIDE SEQUENCE [LARGE SCALE GENOMIC DNA]</scope>
    <source>
        <strain evidence="6 7">ATCC BAA-277</strain>
    </source>
</reference>
<dbReference type="InterPro" id="IPR045851">
    <property type="entry name" value="AMP-bd_C_sf"/>
</dbReference>
<evidence type="ECO:0000313" key="7">
    <source>
        <dbReference type="Proteomes" id="UP000579250"/>
    </source>
</evidence>
<dbReference type="RefSeq" id="WP_067636675.1">
    <property type="nucleotide sequence ID" value="NZ_JAAXPI010000006.1"/>
</dbReference>
<dbReference type="Pfam" id="PF13193">
    <property type="entry name" value="AMP-binding_C"/>
    <property type="match status" value="2"/>
</dbReference>
<dbReference type="PANTHER" id="PTHR45527">
    <property type="entry name" value="NONRIBOSOMAL PEPTIDE SYNTHETASE"/>
    <property type="match status" value="1"/>
</dbReference>
<sequence>MAPQFTHARFEGIAALHRDRTALTCIQGELSYAQLNAAANRLAHALVRFDCGTGSPVAVLVDEERADWVIAVLGIWKAGACYLPVDPALPERRIRRMLSAAGVRILVGAAATARPFADVVETTLAPPDCAGEPATDPGVPVPPDGIAYIVHTSGSTGEPKPVAVGHRALMTVFQGWSELYELAAAPRVVLQAAGPAYDVHVGDLVRALWSGGRLVLCPRRVLLDPAELSRLIIAESVDTVELTPAVLDVWTSWLTVGGGRPSCLRLVVSGGEGWTTAGCRALREVLGPGTRIANTYGVAEAAIDSTWCEVDDELLGRLGPADGLPIGTPLPGVQLLVRDAAGADVPDGRAGELWIAGPTVAAGYHRQPDATARRFGRLDDAGTPLYRTGDLVRRAGGLLFHLGRIDDEVKIRGVRVRLDAVEATLRRHPDVLNAAVVRHRRDGDAVLVAHVEARSAEGLAEQLRRHVAAELPAAMVPAQVVVHDRLPLSGSGKVDRSRLAGPAAPEPAAPRGRTAAEERIVAHWIELLGRPPADLGENLFAAGGSSLTAALLSVFLRREFGAEVSVAEIFAEPTVAGLARLAGSPAPADASIPATEHDSGPLAPNQRRLWFLHRLAPDDPSYNLPAVLMLRGPVRQDVLRCSLDRLVQRHEALRTSFEVGPDGPVARVRTRARIPWELIDAPLDGHQTAIDEFARRPFMLGTGRPIRAALVRDGTGRHALVVVVHHIVFDGWSERVFFAELGVIYNALAAGAEPVLPPLPVRPLDLARWESERPAVDLERQRAHWRARFADPVRELPLPEGRRRPPAGRTTPPGVVRRALPPATAQAVRATATRHQTTPYLVLLASFAALLGRWSGQHDLVVGVPFGARWMPETQALIGFGVATLPLRLTVGRDADFRSVLAGAHREFAAATAAAQVPYDEIVAAARSAGGADGPLFRTWFNWLGEDTQAPAMDGLETEMASAPVPGALFDLSVYVTDTGSGYGLSLVHDADLFSGALMEHFADQFATLTAYLCAEPDAPVAAHRLGPADRGWPDLSAESPAVLPTIADVLARSPGEPLIRGPETDMTRGRVRAAAASMTAALLDAGLAAGDTVGILARRTPGLVPALLGVLGAGGRFVVLDADYPPARLAAQLAGAGAGLAVSLDAEVPGELRDGRVWVEPTGEGADAWPLADPGDDAPAYVAVTSGTTGEPKAIVGALRPIGRFLDWYCSRHRIGAADRVAMLSGLSHDPLLRDIFVPLWTGARLCVPPAAYIRAPRELRSWLAAEGVTILHLTPALARLIGLARGAAPLTAARLVVCSGDAVSAAELAAIGAWAPNAEVVHGYGTTETPQLASARSLSPARLPSAGAEAISALSPGAEVVVLDDRGRRAAIGELGAVVVRGPNLALEVKGGNGFEPDPVAGHRRYRTGDLGRYWTDELILLAGRSDDQVKVAGVRIEPAEIDQRLRAHPGVQDAAASARPGADGRDQIVACVVPREGAEPPSLDALRGFLGTALPRFMLPTGMAVLDSIPLTANGKVNRGALPAPPAADPPRTPRDAPAGDLEQLVADVWAGELGVGRPPRDRNFFDLGANSMRIVRVHHAIEDALGQRIPITAFFEHPNIRDLARYLHRGAQEPASVPRTASNVHDLRARRFAARETAMQGEMNT</sequence>
<dbReference type="GO" id="GO:0009366">
    <property type="term" value="C:enterobactin synthetase complex"/>
    <property type="evidence" value="ECO:0007669"/>
    <property type="project" value="TreeGrafter"/>
</dbReference>
<dbReference type="InterPro" id="IPR025110">
    <property type="entry name" value="AMP-bd_C"/>
</dbReference>
<dbReference type="SUPFAM" id="SSF56801">
    <property type="entry name" value="Acetyl-CoA synthetase-like"/>
    <property type="match status" value="2"/>
</dbReference>
<keyword evidence="3" id="KW-0597">Phosphoprotein</keyword>
<evidence type="ECO:0000256" key="2">
    <source>
        <dbReference type="ARBA" id="ARBA00022450"/>
    </source>
</evidence>
<dbReference type="Gene3D" id="3.30.300.30">
    <property type="match status" value="2"/>
</dbReference>
<dbReference type="GO" id="GO:0009239">
    <property type="term" value="P:enterobactin biosynthetic process"/>
    <property type="evidence" value="ECO:0007669"/>
    <property type="project" value="TreeGrafter"/>
</dbReference>
<evidence type="ECO:0000313" key="6">
    <source>
        <dbReference type="EMBL" id="NKZ03437.1"/>
    </source>
</evidence>
<keyword evidence="2" id="KW-0596">Phosphopantetheine</keyword>
<evidence type="ECO:0000256" key="1">
    <source>
        <dbReference type="ARBA" id="ARBA00001957"/>
    </source>
</evidence>
<feature type="region of interest" description="Disordered" evidence="4">
    <location>
        <begin position="492"/>
        <end position="513"/>
    </location>
</feature>
<dbReference type="SUPFAM" id="SSF47336">
    <property type="entry name" value="ACP-like"/>
    <property type="match status" value="2"/>
</dbReference>
<dbReference type="CDD" id="cd05930">
    <property type="entry name" value="A_NRPS"/>
    <property type="match status" value="1"/>
</dbReference>
<proteinExistence type="predicted"/>
<dbReference type="NCBIfam" id="TIGR01733">
    <property type="entry name" value="AA-adenyl-dom"/>
    <property type="match status" value="1"/>
</dbReference>
<dbReference type="EMBL" id="JAAXPI010000006">
    <property type="protein sequence ID" value="NKZ03437.1"/>
    <property type="molecule type" value="Genomic_DNA"/>
</dbReference>
<gene>
    <name evidence="6" type="ORF">HGB48_06715</name>
</gene>
<dbReference type="Gene3D" id="3.30.559.30">
    <property type="entry name" value="Nonribosomal peptide synthetase, condensation domain"/>
    <property type="match status" value="1"/>
</dbReference>
<dbReference type="Pfam" id="PF00501">
    <property type="entry name" value="AMP-binding"/>
    <property type="match status" value="2"/>
</dbReference>
<dbReference type="PANTHER" id="PTHR45527:SF1">
    <property type="entry name" value="FATTY ACID SYNTHASE"/>
    <property type="match status" value="1"/>
</dbReference>
<dbReference type="GO" id="GO:0005829">
    <property type="term" value="C:cytosol"/>
    <property type="evidence" value="ECO:0007669"/>
    <property type="project" value="TreeGrafter"/>
</dbReference>
<dbReference type="GO" id="GO:0031177">
    <property type="term" value="F:phosphopantetheine binding"/>
    <property type="evidence" value="ECO:0007669"/>
    <property type="project" value="InterPro"/>
</dbReference>
<dbReference type="CDD" id="cd19531">
    <property type="entry name" value="LCL_NRPS-like"/>
    <property type="match status" value="1"/>
</dbReference>
<dbReference type="Proteomes" id="UP000579250">
    <property type="component" value="Unassembled WGS sequence"/>
</dbReference>